<dbReference type="Gene3D" id="2.60.120.10">
    <property type="entry name" value="Jelly Rolls"/>
    <property type="match status" value="1"/>
</dbReference>
<protein>
    <recommendedName>
        <fullName evidence="1">Cupin type-2 domain-containing protein</fullName>
    </recommendedName>
</protein>
<organism evidence="2 4">
    <name type="scientific">Orrella dioscoreae</name>
    <dbReference type="NCBI Taxonomy" id="1851544"/>
    <lineage>
        <taxon>Bacteria</taxon>
        <taxon>Pseudomonadati</taxon>
        <taxon>Pseudomonadota</taxon>
        <taxon>Betaproteobacteria</taxon>
        <taxon>Burkholderiales</taxon>
        <taxon>Alcaligenaceae</taxon>
        <taxon>Orrella</taxon>
    </lineage>
</organism>
<dbReference type="EMBL" id="FLRC01000022">
    <property type="protein sequence ID" value="SBT25775.1"/>
    <property type="molecule type" value="Genomic_DNA"/>
</dbReference>
<dbReference type="InterPro" id="IPR014710">
    <property type="entry name" value="RmlC-like_jellyroll"/>
</dbReference>
<reference evidence="2 4" key="1">
    <citation type="submission" date="2016-06" db="EMBL/GenBank/DDBJ databases">
        <authorList>
            <person name="Kjaerup R.B."/>
            <person name="Dalgaard T.S."/>
            <person name="Juul-Madsen H.R."/>
        </authorList>
    </citation>
    <scope>NUCLEOTIDE SEQUENCE [LARGE SCALE GENOMIC DNA]</scope>
    <source>
        <strain evidence="2">Orrdi1</strain>
    </source>
</reference>
<dbReference type="STRING" id="1851544.ODI_01402"/>
<dbReference type="AlphaFoldDB" id="A0A1C3K2Y9"/>
<proteinExistence type="predicted"/>
<name>A0A1C3K2Y9_9BURK</name>
<sequence length="108" mass="11405">MALKHAHPLEVIELFPDGETPPGAVSTSLLRTPRVQLLRLVLAAGHGLPAHHVAAEITIQCLAGQVDVTADERLCPLAAGQLVVLPGGQQHAVRARENAVVLVTLLHE</sequence>
<evidence type="ECO:0000259" key="1">
    <source>
        <dbReference type="Pfam" id="PF07883"/>
    </source>
</evidence>
<reference evidence="3 4" key="2">
    <citation type="submission" date="2017-08" db="EMBL/GenBank/DDBJ databases">
        <authorList>
            <person name="de Groot N.N."/>
        </authorList>
    </citation>
    <scope>NUCLEOTIDE SEQUENCE [LARGE SCALE GENOMIC DNA]</scope>
    <source>
        <strain evidence="3">Orrdi1</strain>
    </source>
</reference>
<dbReference type="InterPro" id="IPR013096">
    <property type="entry name" value="Cupin_2"/>
</dbReference>
<dbReference type="PANTHER" id="PTHR37694:SF1">
    <property type="entry name" value="SLR8022 PROTEIN"/>
    <property type="match status" value="1"/>
</dbReference>
<dbReference type="SUPFAM" id="SSF51182">
    <property type="entry name" value="RmlC-like cupins"/>
    <property type="match status" value="1"/>
</dbReference>
<dbReference type="CDD" id="cd02230">
    <property type="entry name" value="cupin_HP0902-like"/>
    <property type="match status" value="1"/>
</dbReference>
<evidence type="ECO:0000313" key="3">
    <source>
        <dbReference type="EMBL" id="SOE52020.1"/>
    </source>
</evidence>
<evidence type="ECO:0000313" key="2">
    <source>
        <dbReference type="EMBL" id="SBT25775.1"/>
    </source>
</evidence>
<dbReference type="KEGG" id="odi:ODI_R3863"/>
<dbReference type="PANTHER" id="PTHR37694">
    <property type="entry name" value="SLR8022 PROTEIN"/>
    <property type="match status" value="1"/>
</dbReference>
<feature type="domain" description="Cupin type-2" evidence="1">
    <location>
        <begin position="41"/>
        <end position="102"/>
    </location>
</feature>
<dbReference type="Pfam" id="PF07883">
    <property type="entry name" value="Cupin_2"/>
    <property type="match status" value="1"/>
</dbReference>
<gene>
    <name evidence="2" type="ORF">ODI_01402</name>
    <name evidence="3" type="ORF">ODI_R3863</name>
</gene>
<keyword evidence="4" id="KW-1185">Reference proteome</keyword>
<dbReference type="OrthoDB" id="8265259at2"/>
<accession>A0A1C3K2Y9</accession>
<dbReference type="InterPro" id="IPR011051">
    <property type="entry name" value="RmlC_Cupin_sf"/>
</dbReference>
<evidence type="ECO:0000313" key="4">
    <source>
        <dbReference type="Proteomes" id="UP000078558"/>
    </source>
</evidence>
<dbReference type="Proteomes" id="UP000078558">
    <property type="component" value="Chromosome I"/>
</dbReference>
<dbReference type="EMBL" id="LT907988">
    <property type="protein sequence ID" value="SOE52020.1"/>
    <property type="molecule type" value="Genomic_DNA"/>
</dbReference>
<dbReference type="RefSeq" id="WP_067754332.1">
    <property type="nucleotide sequence ID" value="NZ_LT907988.1"/>
</dbReference>